<feature type="domain" description="Sushi" evidence="4">
    <location>
        <begin position="226"/>
        <end position="280"/>
    </location>
</feature>
<organism evidence="5 6">
    <name type="scientific">Argiope bruennichi</name>
    <name type="common">Wasp spider</name>
    <name type="synonym">Aranea bruennichi</name>
    <dbReference type="NCBI Taxonomy" id="94029"/>
    <lineage>
        <taxon>Eukaryota</taxon>
        <taxon>Metazoa</taxon>
        <taxon>Ecdysozoa</taxon>
        <taxon>Arthropoda</taxon>
        <taxon>Chelicerata</taxon>
        <taxon>Arachnida</taxon>
        <taxon>Araneae</taxon>
        <taxon>Araneomorphae</taxon>
        <taxon>Entelegynae</taxon>
        <taxon>Araneoidea</taxon>
        <taxon>Araneidae</taxon>
        <taxon>Argiope</taxon>
    </lineage>
</organism>
<dbReference type="PROSITE" id="PS50923">
    <property type="entry name" value="SUSHI"/>
    <property type="match status" value="2"/>
</dbReference>
<evidence type="ECO:0000313" key="6">
    <source>
        <dbReference type="Proteomes" id="UP000807504"/>
    </source>
</evidence>
<protein>
    <recommendedName>
        <fullName evidence="4">Sushi domain-containing protein</fullName>
    </recommendedName>
</protein>
<comment type="caution">
    <text evidence="5">The sequence shown here is derived from an EMBL/GenBank/DDBJ whole genome shotgun (WGS) entry which is preliminary data.</text>
</comment>
<feature type="chain" id="PRO_5035909397" description="Sushi domain-containing protein" evidence="3">
    <location>
        <begin position="30"/>
        <end position="296"/>
    </location>
</feature>
<evidence type="ECO:0000259" key="4">
    <source>
        <dbReference type="PROSITE" id="PS50923"/>
    </source>
</evidence>
<dbReference type="EMBL" id="JABXBU010001863">
    <property type="protein sequence ID" value="KAF8783048.1"/>
    <property type="molecule type" value="Genomic_DNA"/>
</dbReference>
<feature type="disulfide bond" evidence="2">
    <location>
        <begin position="251"/>
        <end position="278"/>
    </location>
</feature>
<reference evidence="5" key="1">
    <citation type="journal article" date="2020" name="bioRxiv">
        <title>Chromosome-level reference genome of the European wasp spider Argiope bruennichi: a resource for studies on range expansion and evolutionary adaptation.</title>
        <authorList>
            <person name="Sheffer M.M."/>
            <person name="Hoppe A."/>
            <person name="Krehenwinkel H."/>
            <person name="Uhl G."/>
            <person name="Kuss A.W."/>
            <person name="Jensen L."/>
            <person name="Jensen C."/>
            <person name="Gillespie R.G."/>
            <person name="Hoff K.J."/>
            <person name="Prost S."/>
        </authorList>
    </citation>
    <scope>NUCLEOTIDE SEQUENCE</scope>
</reference>
<dbReference type="AlphaFoldDB" id="A0A8T0F2A1"/>
<keyword evidence="2" id="KW-0768">Sushi</keyword>
<dbReference type="SMART" id="SM00032">
    <property type="entry name" value="CCP"/>
    <property type="match status" value="2"/>
</dbReference>
<evidence type="ECO:0000313" key="5">
    <source>
        <dbReference type="EMBL" id="KAF8783048.1"/>
    </source>
</evidence>
<feature type="signal peptide" evidence="3">
    <location>
        <begin position="1"/>
        <end position="29"/>
    </location>
</feature>
<dbReference type="OrthoDB" id="6422181at2759"/>
<feature type="disulfide bond" evidence="2">
    <location>
        <begin position="65"/>
        <end position="92"/>
    </location>
</feature>
<evidence type="ECO:0000256" key="1">
    <source>
        <dbReference type="ARBA" id="ARBA00023157"/>
    </source>
</evidence>
<keyword evidence="1 2" id="KW-1015">Disulfide bond</keyword>
<proteinExistence type="predicted"/>
<sequence>MLHSVCRRIKMALLFWVVVLVYNCGIAVSRNIDVPECEPPDYPQWGGYGPRQDVYLAGDVIHYYCDTDTYIGGNFYRRCEDTGDWIGNTPVCDSPSSFSFVNQTTTAEPTDMNDAEKATDALRNTCTSTKEGADNYWMGLLTTPGQLFRVMIFLPKVNVAYEVLMLKQNGQEFSCGKKEGFVDNLNWEFHNCPEPQNTDVIGIKIRSLNSEPLQLCEVVANTLTFPTCIDPHLRIENGRLQLNRKTATLVCDAGYTRSPSNRIECVRTGIWNRKNLYCLERQWETGNNDRISDADP</sequence>
<comment type="caution">
    <text evidence="2">Lacks conserved residue(s) required for the propagation of feature annotation.</text>
</comment>
<dbReference type="CDD" id="cd00033">
    <property type="entry name" value="CCP"/>
    <property type="match status" value="2"/>
</dbReference>
<dbReference type="SUPFAM" id="SSF57535">
    <property type="entry name" value="Complement control module/SCR domain"/>
    <property type="match status" value="2"/>
</dbReference>
<dbReference type="InterPro" id="IPR035976">
    <property type="entry name" value="Sushi/SCR/CCP_sf"/>
</dbReference>
<keyword evidence="3" id="KW-0732">Signal</keyword>
<dbReference type="OMA" id="CLERQWE"/>
<dbReference type="Proteomes" id="UP000807504">
    <property type="component" value="Unassembled WGS sequence"/>
</dbReference>
<evidence type="ECO:0000256" key="2">
    <source>
        <dbReference type="PROSITE-ProRule" id="PRU00302"/>
    </source>
</evidence>
<dbReference type="Gene3D" id="2.10.70.10">
    <property type="entry name" value="Complement Module, domain 1"/>
    <property type="match status" value="2"/>
</dbReference>
<accession>A0A8T0F2A1</accession>
<name>A0A8T0F2A1_ARGBR</name>
<evidence type="ECO:0000256" key="3">
    <source>
        <dbReference type="SAM" id="SignalP"/>
    </source>
</evidence>
<feature type="domain" description="Sushi" evidence="4">
    <location>
        <begin position="35"/>
        <end position="94"/>
    </location>
</feature>
<keyword evidence="6" id="KW-1185">Reference proteome</keyword>
<reference evidence="5" key="2">
    <citation type="submission" date="2020-06" db="EMBL/GenBank/DDBJ databases">
        <authorList>
            <person name="Sheffer M."/>
        </authorList>
    </citation>
    <scope>NUCLEOTIDE SEQUENCE</scope>
</reference>
<gene>
    <name evidence="5" type="ORF">HNY73_013261</name>
</gene>
<dbReference type="InterPro" id="IPR000436">
    <property type="entry name" value="Sushi_SCR_CCP_dom"/>
</dbReference>
<dbReference type="Pfam" id="PF00084">
    <property type="entry name" value="Sushi"/>
    <property type="match status" value="2"/>
</dbReference>